<dbReference type="PRINTS" id="PR00169">
    <property type="entry name" value="KCHANNEL"/>
</dbReference>
<sequence>MMVIPSYNAPCVVLGKERLWWVFLLSSICSPFILASLVGGLRLVLYLRKEEHRKRMVAVLWADRAKSIKAVPSHKGPTLEEMRRTAALRSAADRLVSDHYLSGRILSGLAFLFSMCSLMIYYSSVSHRIRDVEWCRAWLANAPQQVDFAFNCFFLLYYVLRFLAADDKVTFIFNLYSVIDYFTVPPAFVGLMLDRDWIGLKFLRVLYLRRLPALLAAIGLIFSPAKIKLMQLALTWIAILLAAGGLFHLVENSGDPFYQAFDGQRVSYWDFCYFAFGTMATLGSADVYVKTVLGKMTNCCLVIVVLAVIALALPDVARLVGSRRKYSGEYRSVHNEKHVVICGYVTHATIVAIFNEFFHPDRNIEGIKLICLEPTEPNMEFARFIKMNRFQIGYLQGDVLVPGDCSRAKVHEADAVLILADIPTSNAEAEDGNNIMRVVAVKNYHPKTRIIVQLLQYRSKSYLTSIPNWDPQVGDNVVCLPEIKLGLLAQSCVAPGFSTLMGNLFASRSSDTSDENPVWMNEYVTGAGKEMYTSRMSRAFEGLSFEAAAEVCYLKLDILLIAMAKPPVEGASFFSLQFILNPPDFIVTNGTCGCFLADSAQQAERFAQYLISISGRDHLRYTVSVVLQGMALLSKVS</sequence>
<name>A0A1D1UVA1_RAMVA</name>
<feature type="transmembrane region" description="Helical" evidence="14">
    <location>
        <begin position="205"/>
        <end position="222"/>
    </location>
</feature>
<dbReference type="AlphaFoldDB" id="A0A1D1UVA1"/>
<evidence type="ECO:0000256" key="12">
    <source>
        <dbReference type="ARBA" id="ARBA00023303"/>
    </source>
</evidence>
<dbReference type="PROSITE" id="PS51201">
    <property type="entry name" value="RCK_N"/>
    <property type="match status" value="1"/>
</dbReference>
<keyword evidence="9 14" id="KW-1133">Transmembrane helix</keyword>
<dbReference type="Gene3D" id="1.20.120.350">
    <property type="entry name" value="Voltage-gated potassium channels. Chain C"/>
    <property type="match status" value="1"/>
</dbReference>
<keyword evidence="5" id="KW-0631">Potassium channel</keyword>
<keyword evidence="12" id="KW-0407">Ion channel</keyword>
<feature type="transmembrane region" description="Helical" evidence="14">
    <location>
        <begin position="148"/>
        <end position="164"/>
    </location>
</feature>
<dbReference type="InterPro" id="IPR005821">
    <property type="entry name" value="Ion_trans_dom"/>
</dbReference>
<evidence type="ECO:0000256" key="6">
    <source>
        <dbReference type="ARBA" id="ARBA00022837"/>
    </source>
</evidence>
<comment type="caution">
    <text evidence="16">The sequence shown here is derived from an EMBL/GenBank/DDBJ whole genome shotgun (WGS) entry which is preliminary data.</text>
</comment>
<evidence type="ECO:0000256" key="8">
    <source>
        <dbReference type="ARBA" id="ARBA00022958"/>
    </source>
</evidence>
<dbReference type="GO" id="GO:0060072">
    <property type="term" value="F:large conductance calcium-activated potassium channel activity"/>
    <property type="evidence" value="ECO:0007669"/>
    <property type="project" value="TreeGrafter"/>
</dbReference>
<organism evidence="16 17">
    <name type="scientific">Ramazzottius varieornatus</name>
    <name type="common">Water bear</name>
    <name type="synonym">Tardigrade</name>
    <dbReference type="NCBI Taxonomy" id="947166"/>
    <lineage>
        <taxon>Eukaryota</taxon>
        <taxon>Metazoa</taxon>
        <taxon>Ecdysozoa</taxon>
        <taxon>Tardigrada</taxon>
        <taxon>Eutardigrada</taxon>
        <taxon>Parachela</taxon>
        <taxon>Hypsibioidea</taxon>
        <taxon>Ramazzottiidae</taxon>
        <taxon>Ramazzottius</taxon>
    </lineage>
</organism>
<dbReference type="InterPro" id="IPR003929">
    <property type="entry name" value="K_chnl_BK_asu"/>
</dbReference>
<reference evidence="16 17" key="1">
    <citation type="journal article" date="2016" name="Nat. Commun.">
        <title>Extremotolerant tardigrade genome and improved radiotolerance of human cultured cells by tardigrade-unique protein.</title>
        <authorList>
            <person name="Hashimoto T."/>
            <person name="Horikawa D.D."/>
            <person name="Saito Y."/>
            <person name="Kuwahara H."/>
            <person name="Kozuka-Hata H."/>
            <person name="Shin-I T."/>
            <person name="Minakuchi Y."/>
            <person name="Ohishi K."/>
            <person name="Motoyama A."/>
            <person name="Aizu T."/>
            <person name="Enomoto A."/>
            <person name="Kondo K."/>
            <person name="Tanaka S."/>
            <person name="Hara Y."/>
            <person name="Koshikawa S."/>
            <person name="Sagara H."/>
            <person name="Miura T."/>
            <person name="Yokobori S."/>
            <person name="Miyagawa K."/>
            <person name="Suzuki Y."/>
            <person name="Kubo T."/>
            <person name="Oyama M."/>
            <person name="Kohara Y."/>
            <person name="Fujiyama A."/>
            <person name="Arakawa K."/>
            <person name="Katayama T."/>
            <person name="Toyoda A."/>
            <person name="Kunieda T."/>
        </authorList>
    </citation>
    <scope>NUCLEOTIDE SEQUENCE [LARGE SCALE GENOMIC DNA]</scope>
    <source>
        <strain evidence="16 17">YOKOZUNA-1</strain>
    </source>
</reference>
<accession>A0A1D1UVA1</accession>
<protein>
    <recommendedName>
        <fullName evidence="13">BK channel</fullName>
    </recommendedName>
</protein>
<feature type="transmembrane region" description="Helical" evidence="14">
    <location>
        <begin position="268"/>
        <end position="289"/>
    </location>
</feature>
<dbReference type="GO" id="GO:0034702">
    <property type="term" value="C:monoatomic ion channel complex"/>
    <property type="evidence" value="ECO:0007669"/>
    <property type="project" value="UniProtKB-KW"/>
</dbReference>
<dbReference type="Pfam" id="PF00520">
    <property type="entry name" value="Ion_trans"/>
    <property type="match status" value="1"/>
</dbReference>
<keyword evidence="10" id="KW-0406">Ion transport</keyword>
<dbReference type="Proteomes" id="UP000186922">
    <property type="component" value="Unassembled WGS sequence"/>
</dbReference>
<keyword evidence="2" id="KW-0813">Transport</keyword>
<evidence type="ECO:0000256" key="10">
    <source>
        <dbReference type="ARBA" id="ARBA00023065"/>
    </source>
</evidence>
<dbReference type="Gene3D" id="3.40.50.720">
    <property type="entry name" value="NAD(P)-binding Rossmann-like Domain"/>
    <property type="match status" value="1"/>
</dbReference>
<gene>
    <name evidence="16" type="primary">RvY_03484</name>
    <name evidence="16" type="synonym">RvY_03484.2</name>
    <name evidence="16" type="ORF">RvY_03484-2</name>
</gene>
<feature type="transmembrane region" description="Helical" evidence="14">
    <location>
        <begin position="229"/>
        <end position="248"/>
    </location>
</feature>
<keyword evidence="11 14" id="KW-0472">Membrane</keyword>
<feature type="transmembrane region" description="Helical" evidence="14">
    <location>
        <begin position="171"/>
        <end position="193"/>
    </location>
</feature>
<evidence type="ECO:0000256" key="11">
    <source>
        <dbReference type="ARBA" id="ARBA00023136"/>
    </source>
</evidence>
<dbReference type="InterPro" id="IPR036291">
    <property type="entry name" value="NAD(P)-bd_dom_sf"/>
</dbReference>
<keyword evidence="17" id="KW-1185">Reference proteome</keyword>
<proteinExistence type="predicted"/>
<dbReference type="Pfam" id="PF22614">
    <property type="entry name" value="Slo-like_RCK"/>
    <property type="match status" value="1"/>
</dbReference>
<evidence type="ECO:0000256" key="14">
    <source>
        <dbReference type="SAM" id="Phobius"/>
    </source>
</evidence>
<evidence type="ECO:0000256" key="5">
    <source>
        <dbReference type="ARBA" id="ARBA00022826"/>
    </source>
</evidence>
<keyword evidence="3" id="KW-0633">Potassium transport</keyword>
<keyword evidence="7" id="KW-0851">Voltage-gated channel</keyword>
<dbReference type="PRINTS" id="PR01449">
    <property type="entry name" value="BKCHANNELA"/>
</dbReference>
<evidence type="ECO:0000256" key="13">
    <source>
        <dbReference type="ARBA" id="ARBA00029579"/>
    </source>
</evidence>
<evidence type="ECO:0000256" key="1">
    <source>
        <dbReference type="ARBA" id="ARBA00004141"/>
    </source>
</evidence>
<dbReference type="InterPro" id="IPR027359">
    <property type="entry name" value="Volt_channel_dom_sf"/>
</dbReference>
<evidence type="ECO:0000256" key="3">
    <source>
        <dbReference type="ARBA" id="ARBA00022538"/>
    </source>
</evidence>
<feature type="transmembrane region" description="Helical" evidence="14">
    <location>
        <begin position="20"/>
        <end position="45"/>
    </location>
</feature>
<dbReference type="EMBL" id="BDGG01000002">
    <property type="protein sequence ID" value="GAU91177.1"/>
    <property type="molecule type" value="Genomic_DNA"/>
</dbReference>
<evidence type="ECO:0000256" key="2">
    <source>
        <dbReference type="ARBA" id="ARBA00022448"/>
    </source>
</evidence>
<keyword evidence="4 14" id="KW-0812">Transmembrane</keyword>
<evidence type="ECO:0000313" key="17">
    <source>
        <dbReference type="Proteomes" id="UP000186922"/>
    </source>
</evidence>
<dbReference type="SUPFAM" id="SSF81324">
    <property type="entry name" value="Voltage-gated potassium channels"/>
    <property type="match status" value="1"/>
</dbReference>
<evidence type="ECO:0000256" key="7">
    <source>
        <dbReference type="ARBA" id="ARBA00022882"/>
    </source>
</evidence>
<dbReference type="Pfam" id="PF03493">
    <property type="entry name" value="BK_channel_a"/>
    <property type="match status" value="1"/>
</dbReference>
<dbReference type="OrthoDB" id="10035564at2759"/>
<dbReference type="PANTHER" id="PTHR10027">
    <property type="entry name" value="CALCIUM-ACTIVATED POTASSIUM CHANNEL ALPHA CHAIN"/>
    <property type="match status" value="1"/>
</dbReference>
<dbReference type="InterPro" id="IPR047871">
    <property type="entry name" value="K_chnl_Slo-like"/>
</dbReference>
<dbReference type="Gene3D" id="1.10.287.70">
    <property type="match status" value="1"/>
</dbReference>
<feature type="transmembrane region" description="Helical" evidence="14">
    <location>
        <begin position="105"/>
        <end position="124"/>
    </location>
</feature>
<comment type="subcellular location">
    <subcellularLocation>
        <location evidence="1">Membrane</location>
        <topology evidence="1">Multi-pass membrane protein</topology>
    </subcellularLocation>
</comment>
<feature type="domain" description="RCK N-terminal" evidence="15">
    <location>
        <begin position="336"/>
        <end position="478"/>
    </location>
</feature>
<dbReference type="InterPro" id="IPR003148">
    <property type="entry name" value="RCK_N"/>
</dbReference>
<dbReference type="PANTHER" id="PTHR10027:SF33">
    <property type="entry name" value="CALCIUM-ACTIVATED POTASSIUM CHANNEL SUBUNIT ALPHA-1-RELATED"/>
    <property type="match status" value="1"/>
</dbReference>
<dbReference type="SUPFAM" id="SSF51735">
    <property type="entry name" value="NAD(P)-binding Rossmann-fold domains"/>
    <property type="match status" value="1"/>
</dbReference>
<dbReference type="STRING" id="947166.A0A1D1UVA1"/>
<dbReference type="FunFam" id="1.10.287.70:FF:000015">
    <property type="entry name" value="Calcium-activated potassium channel subunit alpha-1 isoform X7"/>
    <property type="match status" value="1"/>
</dbReference>
<keyword evidence="6" id="KW-0106">Calcium</keyword>
<keyword evidence="8" id="KW-0630">Potassium</keyword>
<evidence type="ECO:0000256" key="9">
    <source>
        <dbReference type="ARBA" id="ARBA00022989"/>
    </source>
</evidence>
<evidence type="ECO:0000259" key="15">
    <source>
        <dbReference type="PROSITE" id="PS51201"/>
    </source>
</evidence>
<evidence type="ECO:0000313" key="16">
    <source>
        <dbReference type="EMBL" id="GAU91177.1"/>
    </source>
</evidence>
<evidence type="ECO:0000256" key="4">
    <source>
        <dbReference type="ARBA" id="ARBA00022692"/>
    </source>
</evidence>
<feature type="transmembrane region" description="Helical" evidence="14">
    <location>
        <begin position="296"/>
        <end position="314"/>
    </location>
</feature>